<evidence type="ECO:0000313" key="2">
    <source>
        <dbReference type="Proteomes" id="UP001054837"/>
    </source>
</evidence>
<reference evidence="1 2" key="1">
    <citation type="submission" date="2021-06" db="EMBL/GenBank/DDBJ databases">
        <title>Caerostris darwini draft genome.</title>
        <authorList>
            <person name="Kono N."/>
            <person name="Arakawa K."/>
        </authorList>
    </citation>
    <scope>NUCLEOTIDE SEQUENCE [LARGE SCALE GENOMIC DNA]</scope>
</reference>
<name>A0AAV4V7H5_9ARAC</name>
<protein>
    <submittedName>
        <fullName evidence="1">Uncharacterized protein</fullName>
    </submittedName>
</protein>
<evidence type="ECO:0000313" key="1">
    <source>
        <dbReference type="EMBL" id="GIY65879.1"/>
    </source>
</evidence>
<dbReference type="Proteomes" id="UP001054837">
    <property type="component" value="Unassembled WGS sequence"/>
</dbReference>
<proteinExistence type="predicted"/>
<gene>
    <name evidence="1" type="ORF">CDAR_51541</name>
</gene>
<dbReference type="EMBL" id="BPLQ01012490">
    <property type="protein sequence ID" value="GIY65879.1"/>
    <property type="molecule type" value="Genomic_DNA"/>
</dbReference>
<dbReference type="AlphaFoldDB" id="A0AAV4V7H5"/>
<keyword evidence="2" id="KW-1185">Reference proteome</keyword>
<comment type="caution">
    <text evidence="1">The sequence shown here is derived from an EMBL/GenBank/DDBJ whole genome shotgun (WGS) entry which is preliminary data.</text>
</comment>
<accession>A0AAV4V7H5</accession>
<sequence length="90" mass="10260">MTDTFTKDVKHIQPKRKAHMIKNLVGQGGEKKSFGIQTRNQIFPGTATAFGPRKFFLELLREILRVILARKTAAKKNSGRSSEKEDLKFK</sequence>
<organism evidence="1 2">
    <name type="scientific">Caerostris darwini</name>
    <dbReference type="NCBI Taxonomy" id="1538125"/>
    <lineage>
        <taxon>Eukaryota</taxon>
        <taxon>Metazoa</taxon>
        <taxon>Ecdysozoa</taxon>
        <taxon>Arthropoda</taxon>
        <taxon>Chelicerata</taxon>
        <taxon>Arachnida</taxon>
        <taxon>Araneae</taxon>
        <taxon>Araneomorphae</taxon>
        <taxon>Entelegynae</taxon>
        <taxon>Araneoidea</taxon>
        <taxon>Araneidae</taxon>
        <taxon>Caerostris</taxon>
    </lineage>
</organism>